<feature type="region of interest" description="Disordered" evidence="2">
    <location>
        <begin position="769"/>
        <end position="798"/>
    </location>
</feature>
<evidence type="ECO:0000256" key="2">
    <source>
        <dbReference type="SAM" id="MobiDB-lite"/>
    </source>
</evidence>
<gene>
    <name evidence="3" type="ORF">BSTOLATCC_MIC21033</name>
</gene>
<evidence type="ECO:0000313" key="4">
    <source>
        <dbReference type="Proteomes" id="UP001162131"/>
    </source>
</evidence>
<feature type="compositionally biased region" description="Basic residues" evidence="2">
    <location>
        <begin position="782"/>
        <end position="791"/>
    </location>
</feature>
<proteinExistence type="predicted"/>
<feature type="region of interest" description="Disordered" evidence="2">
    <location>
        <begin position="461"/>
        <end position="491"/>
    </location>
</feature>
<comment type="caution">
    <text evidence="3">The sequence shown here is derived from an EMBL/GenBank/DDBJ whole genome shotgun (WGS) entry which is preliminary data.</text>
</comment>
<sequence length="814" mass="94582">MLKPPAPDEEINLNNESVFSVSEIATNQEEKGNLSEMLRDEYSATECLINKEYGSHIVSQRQKTSQYLETKTLFKALNEATARNTQKEIQLNCLSTLVSELKQAQWGDSDFSAYLEKIEKIKGDINEMNEKIEEELFETERLKTKLEIKRKEMGESKKLSVETADAFKRLTTNYTEIKNAQFLALNELTSAQGQVIQCKNDGENMKESYRRAYDLMLRKKEKVENQYQSLIERITYARMKNKAKKEAKINLINELENGVKEKINIKELSKMNAQNLKTYHEKFKIIEEILKTQGYHINFMNGIADEDTLKIIEGFKELKSHEISLSTMFTELTSQHILDENLCEELKNELELLKMDTDLNEIPKNPMTYNDIRSSLNDVTVNFSVQEAHGIDNLIMKIYYQALGDISQSFKVLGLIKKYSNDLGTNVNEVYEYTSIELPNLRKGSIKRIIVEQLKPQKPIQKPLSRVEAARSRESMKSTATSKHEEENGESTFEEEMLPYLPLSNAEIDEVYLRIFPSEKENSKKFIELLNSIPIIRQLLTEENLINYLKNEKNKENLENYWENIEKNIIILLEEIHRNFKNQVLTLFTIFLRFFTATETSTNTLFKDIVILYKQRYPKKINAFYENLKINMPGGVYKEPRFKKQTQDQMKQRIFITEDTEPISRYRVIEKVYEAPPDQEKTEDLKKSPGKSQKILKRSLSNGLPQLSPTMRYQGIFQEARNLDKRLKDLKIYHKRASQKLEKSASAVTSPQPFMKKISRLSTRIKNNIPQSPQTAQSSKDRKLKKTRFKSAHSSPLNSLSTTAYTVNTSSLII</sequence>
<feature type="compositionally biased region" description="Basic and acidic residues" evidence="2">
    <location>
        <begin position="468"/>
        <end position="486"/>
    </location>
</feature>
<evidence type="ECO:0000256" key="1">
    <source>
        <dbReference type="SAM" id="Coils"/>
    </source>
</evidence>
<accession>A0AAU9ISI4</accession>
<keyword evidence="1" id="KW-0175">Coiled coil</keyword>
<protein>
    <submittedName>
        <fullName evidence="3">Uncharacterized protein</fullName>
    </submittedName>
</protein>
<organism evidence="3 4">
    <name type="scientific">Blepharisma stoltei</name>
    <dbReference type="NCBI Taxonomy" id="1481888"/>
    <lineage>
        <taxon>Eukaryota</taxon>
        <taxon>Sar</taxon>
        <taxon>Alveolata</taxon>
        <taxon>Ciliophora</taxon>
        <taxon>Postciliodesmatophora</taxon>
        <taxon>Heterotrichea</taxon>
        <taxon>Heterotrichida</taxon>
        <taxon>Blepharismidae</taxon>
        <taxon>Blepharisma</taxon>
    </lineage>
</organism>
<evidence type="ECO:0000313" key="3">
    <source>
        <dbReference type="EMBL" id="CAG9318561.1"/>
    </source>
</evidence>
<dbReference type="Proteomes" id="UP001162131">
    <property type="component" value="Unassembled WGS sequence"/>
</dbReference>
<feature type="compositionally biased region" description="Polar residues" evidence="2">
    <location>
        <begin position="769"/>
        <end position="778"/>
    </location>
</feature>
<feature type="coiled-coil region" evidence="1">
    <location>
        <begin position="206"/>
        <end position="233"/>
    </location>
</feature>
<name>A0AAU9ISI4_9CILI</name>
<dbReference type="AlphaFoldDB" id="A0AAU9ISI4"/>
<feature type="coiled-coil region" evidence="1">
    <location>
        <begin position="111"/>
        <end position="149"/>
    </location>
</feature>
<dbReference type="EMBL" id="CAJZBQ010000020">
    <property type="protein sequence ID" value="CAG9318561.1"/>
    <property type="molecule type" value="Genomic_DNA"/>
</dbReference>
<reference evidence="3" key="1">
    <citation type="submission" date="2021-09" db="EMBL/GenBank/DDBJ databases">
        <authorList>
            <consortium name="AG Swart"/>
            <person name="Singh M."/>
            <person name="Singh A."/>
            <person name="Seah K."/>
            <person name="Emmerich C."/>
        </authorList>
    </citation>
    <scope>NUCLEOTIDE SEQUENCE</scope>
    <source>
        <strain evidence="3">ATCC30299</strain>
    </source>
</reference>
<keyword evidence="4" id="KW-1185">Reference proteome</keyword>